<protein>
    <submittedName>
        <fullName evidence="3">Uncharacterized protein</fullName>
    </submittedName>
</protein>
<reference evidence="3 4" key="1">
    <citation type="journal article" date="2013" name="BMC Genomics">
        <title>The miniature genome of a carnivorous plant Genlisea aurea contains a low number of genes and short non-coding sequences.</title>
        <authorList>
            <person name="Leushkin E.V."/>
            <person name="Sutormin R.A."/>
            <person name="Nabieva E.R."/>
            <person name="Penin A.A."/>
            <person name="Kondrashov A.S."/>
            <person name="Logacheva M.D."/>
        </authorList>
    </citation>
    <scope>NUCLEOTIDE SEQUENCE [LARGE SCALE GENOMIC DNA]</scope>
</reference>
<dbReference type="PANTHER" id="PTHR35094">
    <property type="entry name" value="LEUCINE-RICH REPEAT EXTENSIN-LIKE PROTEIN 2"/>
    <property type="match status" value="1"/>
</dbReference>
<evidence type="ECO:0000256" key="2">
    <source>
        <dbReference type="SAM" id="SignalP"/>
    </source>
</evidence>
<gene>
    <name evidence="3" type="ORF">M569_12382</name>
</gene>
<organism evidence="3 4">
    <name type="scientific">Genlisea aurea</name>
    <dbReference type="NCBI Taxonomy" id="192259"/>
    <lineage>
        <taxon>Eukaryota</taxon>
        <taxon>Viridiplantae</taxon>
        <taxon>Streptophyta</taxon>
        <taxon>Embryophyta</taxon>
        <taxon>Tracheophyta</taxon>
        <taxon>Spermatophyta</taxon>
        <taxon>Magnoliopsida</taxon>
        <taxon>eudicotyledons</taxon>
        <taxon>Gunneridae</taxon>
        <taxon>Pentapetalae</taxon>
        <taxon>asterids</taxon>
        <taxon>lamiids</taxon>
        <taxon>Lamiales</taxon>
        <taxon>Lentibulariaceae</taxon>
        <taxon>Genlisea</taxon>
    </lineage>
</organism>
<feature type="region of interest" description="Disordered" evidence="1">
    <location>
        <begin position="48"/>
        <end position="95"/>
    </location>
</feature>
<feature type="compositionally biased region" description="Pro residues" evidence="1">
    <location>
        <begin position="48"/>
        <end position="85"/>
    </location>
</feature>
<accession>S8DI48</accession>
<dbReference type="PANTHER" id="PTHR35094:SF7">
    <property type="entry name" value="LEUCINE-RICH REPEAT EXTENSIN-LIKE PROTEIN 2"/>
    <property type="match status" value="1"/>
</dbReference>
<comment type="caution">
    <text evidence="3">The sequence shown here is derived from an EMBL/GenBank/DDBJ whole genome shotgun (WGS) entry which is preliminary data.</text>
</comment>
<feature type="chain" id="PRO_5004549574" evidence="2">
    <location>
        <begin position="23"/>
        <end position="139"/>
    </location>
</feature>
<proteinExistence type="predicted"/>
<keyword evidence="2" id="KW-0732">Signal</keyword>
<name>S8DI48_9LAMI</name>
<evidence type="ECO:0000313" key="3">
    <source>
        <dbReference type="EMBL" id="EPS62408.1"/>
    </source>
</evidence>
<evidence type="ECO:0000256" key="1">
    <source>
        <dbReference type="SAM" id="MobiDB-lite"/>
    </source>
</evidence>
<feature type="signal peptide" evidence="2">
    <location>
        <begin position="1"/>
        <end position="22"/>
    </location>
</feature>
<sequence length="139" mass="14783">MAKAKLLLQIAVFLFVSAESQSRNTSRLQEITDFGNKCGNCPCDRPCNPYPPPPPSPPPPSPLPLSPPPPIAKPPPSKACPPPPETQWHAPSPPYVYTTGPPGSIYQVYPFVSGARGRRSRSVSAVVLMGIGGWAVMGI</sequence>
<evidence type="ECO:0000313" key="4">
    <source>
        <dbReference type="Proteomes" id="UP000015453"/>
    </source>
</evidence>
<dbReference type="AlphaFoldDB" id="S8DI48"/>
<dbReference type="EMBL" id="AUSU01006167">
    <property type="protein sequence ID" value="EPS62408.1"/>
    <property type="molecule type" value="Genomic_DNA"/>
</dbReference>
<dbReference type="Proteomes" id="UP000015453">
    <property type="component" value="Unassembled WGS sequence"/>
</dbReference>
<keyword evidence="4" id="KW-1185">Reference proteome</keyword>